<organism evidence="1 2">
    <name type="scientific">Durusdinium trenchii</name>
    <dbReference type="NCBI Taxonomy" id="1381693"/>
    <lineage>
        <taxon>Eukaryota</taxon>
        <taxon>Sar</taxon>
        <taxon>Alveolata</taxon>
        <taxon>Dinophyceae</taxon>
        <taxon>Suessiales</taxon>
        <taxon>Symbiodiniaceae</taxon>
        <taxon>Durusdinium</taxon>
    </lineage>
</organism>
<name>A0ABP0IJ53_9DINO</name>
<evidence type="ECO:0008006" key="3">
    <source>
        <dbReference type="Google" id="ProtNLM"/>
    </source>
</evidence>
<evidence type="ECO:0000313" key="2">
    <source>
        <dbReference type="Proteomes" id="UP001642484"/>
    </source>
</evidence>
<reference evidence="1 2" key="1">
    <citation type="submission" date="2024-02" db="EMBL/GenBank/DDBJ databases">
        <authorList>
            <person name="Chen Y."/>
            <person name="Shah S."/>
            <person name="Dougan E. K."/>
            <person name="Thang M."/>
            <person name="Chan C."/>
        </authorList>
    </citation>
    <scope>NUCLEOTIDE SEQUENCE [LARGE SCALE GENOMIC DNA]</scope>
</reference>
<dbReference type="EMBL" id="CAXAMN010003058">
    <property type="protein sequence ID" value="CAK9002645.1"/>
    <property type="molecule type" value="Genomic_DNA"/>
</dbReference>
<accession>A0ABP0IJ53</accession>
<evidence type="ECO:0000313" key="1">
    <source>
        <dbReference type="EMBL" id="CAK9002645.1"/>
    </source>
</evidence>
<dbReference type="Proteomes" id="UP001642484">
    <property type="component" value="Unassembled WGS sequence"/>
</dbReference>
<sequence>MKPTMTKASSMSEEPVQARDVGGIQSGSCTPCIFWVSARGCARANCDFAHLRHHPKPEDYVRPRRAKRDAMKQTIFEHFLVPDEDDRHRLLQEEEPGWKTQPVMKRAKASEAERTVPITHINHQALSNTL</sequence>
<protein>
    <recommendedName>
        <fullName evidence="3">C3H1-type domain-containing protein</fullName>
    </recommendedName>
</protein>
<gene>
    <name evidence="1" type="ORF">CCMP2556_LOCUS6948</name>
</gene>
<keyword evidence="2" id="KW-1185">Reference proteome</keyword>
<comment type="caution">
    <text evidence="1">The sequence shown here is derived from an EMBL/GenBank/DDBJ whole genome shotgun (WGS) entry which is preliminary data.</text>
</comment>
<proteinExistence type="predicted"/>